<dbReference type="EMBL" id="WOWR01000073">
    <property type="protein sequence ID" value="KAF0251002.1"/>
    <property type="molecule type" value="Genomic_DNA"/>
</dbReference>
<dbReference type="AlphaFoldDB" id="A0A7V8EBC8"/>
<sequence>MTIQLASTRFGISERAYKSVDLNHLEEIGVGVRADEWVFYAAQVRPFYDQINGIVGQLAGLLILGQAKSCFEAYYSLASTPQDQIEECRSGLAQIRPPLTAVVHHNHLSKASAQVEEIARTLRRSVSNPDQLRVAIPQMVKSLESVCSMLRCAADPVVRLQTIDFADGCACCTPRKNQEFSITEQSLIQAK</sequence>
<dbReference type="RefSeq" id="WP_156859927.1">
    <property type="nucleotide sequence ID" value="NZ_WOWR01000073.1"/>
</dbReference>
<protein>
    <submittedName>
        <fullName evidence="1">Uncharacterized protein</fullName>
    </submittedName>
</protein>
<accession>A0A7V8EBC8</accession>
<name>A0A7V8EBC8_PSEPU</name>
<evidence type="ECO:0000313" key="1">
    <source>
        <dbReference type="EMBL" id="KAF0251002.1"/>
    </source>
</evidence>
<evidence type="ECO:0000313" key="2">
    <source>
        <dbReference type="Proteomes" id="UP000442695"/>
    </source>
</evidence>
<comment type="caution">
    <text evidence="1">The sequence shown here is derived from an EMBL/GenBank/DDBJ whole genome shotgun (WGS) entry which is preliminary data.</text>
</comment>
<organism evidence="1 2">
    <name type="scientific">Pseudomonas putida</name>
    <name type="common">Arthrobacter siderocapsulatus</name>
    <dbReference type="NCBI Taxonomy" id="303"/>
    <lineage>
        <taxon>Bacteria</taxon>
        <taxon>Pseudomonadati</taxon>
        <taxon>Pseudomonadota</taxon>
        <taxon>Gammaproteobacteria</taxon>
        <taxon>Pseudomonadales</taxon>
        <taxon>Pseudomonadaceae</taxon>
        <taxon>Pseudomonas</taxon>
    </lineage>
</organism>
<dbReference type="Proteomes" id="UP000442695">
    <property type="component" value="Unassembled WGS sequence"/>
</dbReference>
<gene>
    <name evidence="1" type="ORF">GN299_30880</name>
</gene>
<proteinExistence type="predicted"/>
<reference evidence="1 2" key="1">
    <citation type="submission" date="2019-12" db="EMBL/GenBank/DDBJ databases">
        <authorList>
            <person name="Woiski C."/>
        </authorList>
    </citation>
    <scope>NUCLEOTIDE SEQUENCE [LARGE SCALE GENOMIC DNA]</scope>
    <source>
        <strain evidence="1 2">BOE100</strain>
    </source>
</reference>